<reference evidence="3" key="1">
    <citation type="journal article" date="2012" name="PLoS Genet.">
        <title>The genomes of the fungal plant pathogens Cladosporium fulvum and Dothistroma septosporum reveal adaptation to different hosts and lifestyles but also signatures of common ancestry.</title>
        <authorList>
            <person name="de Wit P.J.G.M."/>
            <person name="van der Burgt A."/>
            <person name="Oekmen B."/>
            <person name="Stergiopoulos I."/>
            <person name="Abd-Elsalam K.A."/>
            <person name="Aerts A.L."/>
            <person name="Bahkali A.H."/>
            <person name="Beenen H.G."/>
            <person name="Chettri P."/>
            <person name="Cox M.P."/>
            <person name="Datema E."/>
            <person name="de Vries R.P."/>
            <person name="Dhillon B."/>
            <person name="Ganley A.R."/>
            <person name="Griffiths S.A."/>
            <person name="Guo Y."/>
            <person name="Hamelin R.C."/>
            <person name="Henrissat B."/>
            <person name="Kabir M.S."/>
            <person name="Jashni M.K."/>
            <person name="Kema G."/>
            <person name="Klaubauf S."/>
            <person name="Lapidus A."/>
            <person name="Levasseur A."/>
            <person name="Lindquist E."/>
            <person name="Mehrabi R."/>
            <person name="Ohm R.A."/>
            <person name="Owen T.J."/>
            <person name="Salamov A."/>
            <person name="Schwelm A."/>
            <person name="Schijlen E."/>
            <person name="Sun H."/>
            <person name="van den Burg H.A."/>
            <person name="van Ham R.C.H.J."/>
            <person name="Zhang S."/>
            <person name="Goodwin S.B."/>
            <person name="Grigoriev I.V."/>
            <person name="Collemare J."/>
            <person name="Bradshaw R.E."/>
        </authorList>
    </citation>
    <scope>NUCLEOTIDE SEQUENCE [LARGE SCALE GENOMIC DNA]</scope>
    <source>
        <strain evidence="3">NZE10 / CBS 128990</strain>
    </source>
</reference>
<dbReference type="Proteomes" id="UP000016933">
    <property type="component" value="Unassembled WGS sequence"/>
</dbReference>
<evidence type="ECO:0000313" key="2">
    <source>
        <dbReference type="EMBL" id="EME41721.1"/>
    </source>
</evidence>
<dbReference type="OrthoDB" id="3531694at2759"/>
<proteinExistence type="predicted"/>
<feature type="region of interest" description="Disordered" evidence="1">
    <location>
        <begin position="53"/>
        <end position="74"/>
    </location>
</feature>
<sequence>MNPTQQRLIQNVGKTLPSQITRPGWQSKVTGYCEQFEKARSWRDVNVQQNPEAKAAEIRGSEPHYSRDDPPDNKEVISIRFTDANGKRIASAHVHEDGDGKIVPIPSATTLPSSTRSTSRQTCIPHLYLDDIS</sequence>
<dbReference type="OMA" id="AHVHEDG"/>
<name>N1PKC0_DOTSN</name>
<gene>
    <name evidence="2" type="ORF">DOTSEDRAFT_37062</name>
</gene>
<evidence type="ECO:0000313" key="3">
    <source>
        <dbReference type="Proteomes" id="UP000016933"/>
    </source>
</evidence>
<feature type="region of interest" description="Disordered" evidence="1">
    <location>
        <begin position="93"/>
        <end position="118"/>
    </location>
</feature>
<feature type="compositionally biased region" description="Basic and acidic residues" evidence="1">
    <location>
        <begin position="54"/>
        <end position="74"/>
    </location>
</feature>
<feature type="compositionally biased region" description="Low complexity" evidence="1">
    <location>
        <begin position="106"/>
        <end position="118"/>
    </location>
</feature>
<dbReference type="eggNOG" id="ENOG502SZT4">
    <property type="taxonomic scope" value="Eukaryota"/>
</dbReference>
<reference evidence="2 3" key="2">
    <citation type="journal article" date="2012" name="PLoS Pathog.">
        <title>Diverse lifestyles and strategies of plant pathogenesis encoded in the genomes of eighteen Dothideomycetes fungi.</title>
        <authorList>
            <person name="Ohm R.A."/>
            <person name="Feau N."/>
            <person name="Henrissat B."/>
            <person name="Schoch C.L."/>
            <person name="Horwitz B.A."/>
            <person name="Barry K.W."/>
            <person name="Condon B.J."/>
            <person name="Copeland A.C."/>
            <person name="Dhillon B."/>
            <person name="Glaser F."/>
            <person name="Hesse C.N."/>
            <person name="Kosti I."/>
            <person name="LaButti K."/>
            <person name="Lindquist E.A."/>
            <person name="Lucas S."/>
            <person name="Salamov A.A."/>
            <person name="Bradshaw R.E."/>
            <person name="Ciuffetti L."/>
            <person name="Hamelin R.C."/>
            <person name="Kema G.H.J."/>
            <person name="Lawrence C."/>
            <person name="Scott J.A."/>
            <person name="Spatafora J.W."/>
            <person name="Turgeon B.G."/>
            <person name="de Wit P.J.G.M."/>
            <person name="Zhong S."/>
            <person name="Goodwin S.B."/>
            <person name="Grigoriev I.V."/>
        </authorList>
    </citation>
    <scope>NUCLEOTIDE SEQUENCE [LARGE SCALE GENOMIC DNA]</scope>
    <source>
        <strain evidence="3">NZE10 / CBS 128990</strain>
    </source>
</reference>
<dbReference type="AlphaFoldDB" id="N1PKC0"/>
<protein>
    <submittedName>
        <fullName evidence="2">Uncharacterized protein</fullName>
    </submittedName>
</protein>
<dbReference type="EMBL" id="KB446542">
    <property type="protein sequence ID" value="EME41721.1"/>
    <property type="molecule type" value="Genomic_DNA"/>
</dbReference>
<dbReference type="HOGENOM" id="CLU_1906690_0_0_1"/>
<keyword evidence="3" id="KW-1185">Reference proteome</keyword>
<organism evidence="2 3">
    <name type="scientific">Dothistroma septosporum (strain NZE10 / CBS 128990)</name>
    <name type="common">Red band needle blight fungus</name>
    <name type="synonym">Mycosphaerella pini</name>
    <dbReference type="NCBI Taxonomy" id="675120"/>
    <lineage>
        <taxon>Eukaryota</taxon>
        <taxon>Fungi</taxon>
        <taxon>Dikarya</taxon>
        <taxon>Ascomycota</taxon>
        <taxon>Pezizomycotina</taxon>
        <taxon>Dothideomycetes</taxon>
        <taxon>Dothideomycetidae</taxon>
        <taxon>Mycosphaerellales</taxon>
        <taxon>Mycosphaerellaceae</taxon>
        <taxon>Dothistroma</taxon>
    </lineage>
</organism>
<accession>N1PKC0</accession>
<evidence type="ECO:0000256" key="1">
    <source>
        <dbReference type="SAM" id="MobiDB-lite"/>
    </source>
</evidence>